<dbReference type="InterPro" id="IPR041351">
    <property type="entry name" value="Ig_GlcNase"/>
</dbReference>
<dbReference type="Pfam" id="PF00703">
    <property type="entry name" value="Glyco_hydro_2"/>
    <property type="match status" value="1"/>
</dbReference>
<dbReference type="GO" id="GO:0004553">
    <property type="term" value="F:hydrolase activity, hydrolyzing O-glycosyl compounds"/>
    <property type="evidence" value="ECO:0007669"/>
    <property type="project" value="InterPro"/>
</dbReference>
<gene>
    <name evidence="9" type="ORF">DXB65_03505</name>
</gene>
<evidence type="ECO:0000256" key="4">
    <source>
        <dbReference type="SAM" id="SignalP"/>
    </source>
</evidence>
<dbReference type="PANTHER" id="PTHR43536:SF1">
    <property type="entry name" value="MANNOSYLGLYCOPROTEIN ENDO-BETA-MANNOSIDASE"/>
    <property type="match status" value="1"/>
</dbReference>
<dbReference type="PROSITE" id="PS51257">
    <property type="entry name" value="PROKAR_LIPOPROTEIN"/>
    <property type="match status" value="1"/>
</dbReference>
<evidence type="ECO:0000313" key="10">
    <source>
        <dbReference type="Proteomes" id="UP000260983"/>
    </source>
</evidence>
<dbReference type="Proteomes" id="UP000260983">
    <property type="component" value="Unassembled WGS sequence"/>
</dbReference>
<accession>A0A3E5BP36</accession>
<dbReference type="InterPro" id="IPR006103">
    <property type="entry name" value="Glyco_hydro_2_cat"/>
</dbReference>
<feature type="domain" description="Glycoside hydrolase family 2 immunoglobulin-like beta-sandwich" evidence="5">
    <location>
        <begin position="271"/>
        <end position="384"/>
    </location>
</feature>
<dbReference type="InterPro" id="IPR006102">
    <property type="entry name" value="Ig-like_GH2"/>
</dbReference>
<feature type="signal peptide" evidence="4">
    <location>
        <begin position="1"/>
        <end position="23"/>
    </location>
</feature>
<dbReference type="InterPro" id="IPR043534">
    <property type="entry name" value="EBDG/EBM"/>
</dbReference>
<name>A0A3E5BP36_9BACE</name>
<dbReference type="Pfam" id="PF02836">
    <property type="entry name" value="Glyco_hydro_2_C"/>
    <property type="match status" value="1"/>
</dbReference>
<evidence type="ECO:0000313" key="9">
    <source>
        <dbReference type="EMBL" id="RGN39406.1"/>
    </source>
</evidence>
<dbReference type="RefSeq" id="WP_117723346.1">
    <property type="nucleotide sequence ID" value="NZ_QSUL01000002.1"/>
</dbReference>
<evidence type="ECO:0000259" key="6">
    <source>
        <dbReference type="Pfam" id="PF02836"/>
    </source>
</evidence>
<dbReference type="SUPFAM" id="SSF49303">
    <property type="entry name" value="beta-Galactosidase/glucuronidase domain"/>
    <property type="match status" value="3"/>
</dbReference>
<keyword evidence="2 9" id="KW-0378">Hydrolase</keyword>
<dbReference type="InterPro" id="IPR054593">
    <property type="entry name" value="Beta-mannosidase-like_N2"/>
</dbReference>
<evidence type="ECO:0000259" key="7">
    <source>
        <dbReference type="Pfam" id="PF18368"/>
    </source>
</evidence>
<evidence type="ECO:0000256" key="3">
    <source>
        <dbReference type="ARBA" id="ARBA00023295"/>
    </source>
</evidence>
<keyword evidence="3" id="KW-0326">Glycosidase</keyword>
<dbReference type="PANTHER" id="PTHR43536">
    <property type="entry name" value="MANNOSYLGLYCOPROTEIN ENDO-BETA-MANNOSIDASE"/>
    <property type="match status" value="1"/>
</dbReference>
<feature type="domain" description="Glycoside hydrolase family 2 catalytic" evidence="6">
    <location>
        <begin position="456"/>
        <end position="591"/>
    </location>
</feature>
<feature type="domain" description="Exo-beta-D-glucosaminidase Ig-fold" evidence="7">
    <location>
        <begin position="838"/>
        <end position="937"/>
    </location>
</feature>
<dbReference type="Gene3D" id="2.60.40.10">
    <property type="entry name" value="Immunoglobulins"/>
    <property type="match status" value="3"/>
</dbReference>
<dbReference type="Gene3D" id="2.60.120.260">
    <property type="entry name" value="Galactose-binding domain-like"/>
    <property type="match status" value="1"/>
</dbReference>
<evidence type="ECO:0000256" key="1">
    <source>
        <dbReference type="ARBA" id="ARBA00007401"/>
    </source>
</evidence>
<proteinExistence type="inferred from homology"/>
<organism evidence="9 10">
    <name type="scientific">Bacteroides oleiciplenus</name>
    <dbReference type="NCBI Taxonomy" id="626931"/>
    <lineage>
        <taxon>Bacteria</taxon>
        <taxon>Pseudomonadati</taxon>
        <taxon>Bacteroidota</taxon>
        <taxon>Bacteroidia</taxon>
        <taxon>Bacteroidales</taxon>
        <taxon>Bacteroidaceae</taxon>
        <taxon>Bacteroides</taxon>
    </lineage>
</organism>
<dbReference type="SUPFAM" id="SSF51445">
    <property type="entry name" value="(Trans)glycosidases"/>
    <property type="match status" value="1"/>
</dbReference>
<dbReference type="EMBL" id="QSUL01000002">
    <property type="protein sequence ID" value="RGN39406.1"/>
    <property type="molecule type" value="Genomic_DNA"/>
</dbReference>
<dbReference type="SUPFAM" id="SSF49785">
    <property type="entry name" value="Galactose-binding domain-like"/>
    <property type="match status" value="1"/>
</dbReference>
<sequence length="946" mass="107817">MERNIKFQWILCLLLGCTSSLLAQNVANWGLTHPQPKETLPKSKAQIIMSTPKIQVPVEAVAEKVGANDFLLNKGWRLADNSNVMSSKKSIFEVGYHADGWYNATVPGTVLTTLVDQGVYPDPYYGLNNLVIPDTLCRTDWWYRLEFSSPIEKKGKEAWLVFKGINYQAEIWLNGICLGTMKGAFIRGEFNATDHLVDGKNVLAVHILPPPNPGIPHEQSPLAGNGMNGGQLCLDGPTFISSEGWDWVPGIRDRNIGIWQDVHLRFTQGIRLHDTQVITHLALPDTTSAEITVHTEVENLLPVAKQVSVDLSLEGKIISKQVELAPKERKEVTFTPEEYQALVLKAPRLWWPNNYGPQELYTMNVAVAEKGVASDEKAVRFGVRELSYELEVCLPNDSIRRMEYRPTVLGKGEPIFDNINRKYIEGGMCMPRLKKNVSSDVLIPAPDEAMQHYMVVKVNGKRIFCKGGNWGMDDGMKRVSREHLEPYFRLHKEANFNMIRNWTGESTEESFYELCDEYGMLVFNDFWLSTQGYNMTVNDDDLFLRNAEDVVVRFRNHPSIAIWNPRNEGFAPAYIEENLAKMIAEKDGTRYYSPNSTHCNLRPSGPWNYHKNPVDYYRNRAHGFNTEQGSTSIPTEESILAMMDEKDAWPISDVWYYHDLHGGQREFMEDIDRKYGKPSDLKDFSRKAQLVNYDSHRAMMEAWNSKIWNSTSGLLLWMSHPAWPSMVWQVYSWDYETFGSFYGCRKACEPVHIQKNLDDQKVIVVNTTLKEMKGAKAIYEAYSLEGKSLFRRVSKVNVSANGATECFVQDKPLGITGIYLERLMLIDKRGRTVSVNDYWQDNGKGNFLEFNSLAEASVACKLIRQKNNWVQIELRNTGAEPAIALKLNVREPDTDKRILPAYVSDGYFNLLPGEKRIITIEYVPQGEAAISVEGYNLKRSRLLTLK</sequence>
<dbReference type="Pfam" id="PF18368">
    <property type="entry name" value="Ig_GlcNase"/>
    <property type="match status" value="1"/>
</dbReference>
<evidence type="ECO:0000256" key="2">
    <source>
        <dbReference type="ARBA" id="ARBA00022801"/>
    </source>
</evidence>
<keyword evidence="4" id="KW-0732">Signal</keyword>
<dbReference type="GO" id="GO:0005975">
    <property type="term" value="P:carbohydrate metabolic process"/>
    <property type="evidence" value="ECO:0007669"/>
    <property type="project" value="InterPro"/>
</dbReference>
<dbReference type="Gene3D" id="3.20.20.80">
    <property type="entry name" value="Glycosidases"/>
    <property type="match status" value="1"/>
</dbReference>
<dbReference type="Pfam" id="PF22666">
    <property type="entry name" value="Glyco_hydro_2_N2"/>
    <property type="match status" value="1"/>
</dbReference>
<feature type="chain" id="PRO_5017611501" evidence="4">
    <location>
        <begin position="24"/>
        <end position="946"/>
    </location>
</feature>
<dbReference type="InterPro" id="IPR017853">
    <property type="entry name" value="GH"/>
</dbReference>
<feature type="domain" description="Beta-mannosidase-like galactose-binding" evidence="8">
    <location>
        <begin position="97"/>
        <end position="260"/>
    </location>
</feature>
<evidence type="ECO:0000259" key="8">
    <source>
        <dbReference type="Pfam" id="PF22666"/>
    </source>
</evidence>
<protein>
    <submittedName>
        <fullName evidence="9">Glycoside hydrolase family 2</fullName>
    </submittedName>
</protein>
<comment type="similarity">
    <text evidence="1">Belongs to the glycosyl hydrolase 2 family.</text>
</comment>
<dbReference type="InterPro" id="IPR013783">
    <property type="entry name" value="Ig-like_fold"/>
</dbReference>
<dbReference type="InterPro" id="IPR036156">
    <property type="entry name" value="Beta-gal/glucu_dom_sf"/>
</dbReference>
<dbReference type="AlphaFoldDB" id="A0A3E5BP36"/>
<dbReference type="InterPro" id="IPR008979">
    <property type="entry name" value="Galactose-bd-like_sf"/>
</dbReference>
<evidence type="ECO:0000259" key="5">
    <source>
        <dbReference type="Pfam" id="PF00703"/>
    </source>
</evidence>
<comment type="caution">
    <text evidence="9">The sequence shown here is derived from an EMBL/GenBank/DDBJ whole genome shotgun (WGS) entry which is preliminary data.</text>
</comment>
<reference evidence="9 10" key="1">
    <citation type="submission" date="2018-08" db="EMBL/GenBank/DDBJ databases">
        <title>A genome reference for cultivated species of the human gut microbiota.</title>
        <authorList>
            <person name="Zou Y."/>
            <person name="Xue W."/>
            <person name="Luo G."/>
        </authorList>
    </citation>
    <scope>NUCLEOTIDE SEQUENCE [LARGE SCALE GENOMIC DNA]</scope>
    <source>
        <strain evidence="9 10">OM05-15BH</strain>
    </source>
</reference>